<dbReference type="InterPro" id="IPR053136">
    <property type="entry name" value="UTP_pyrophosphatase-like"/>
</dbReference>
<organism evidence="2 3">
    <name type="scientific">Lucifera butyrica</name>
    <dbReference type="NCBI Taxonomy" id="1351585"/>
    <lineage>
        <taxon>Bacteria</taxon>
        <taxon>Bacillati</taxon>
        <taxon>Bacillota</taxon>
        <taxon>Negativicutes</taxon>
        <taxon>Veillonellales</taxon>
        <taxon>Veillonellaceae</taxon>
        <taxon>Lucifera</taxon>
    </lineage>
</organism>
<dbReference type="EMBL" id="UPPP01000094">
    <property type="protein sequence ID" value="VBB08744.1"/>
    <property type="molecule type" value="Genomic_DNA"/>
</dbReference>
<dbReference type="Gene3D" id="3.30.2010.10">
    <property type="entry name" value="Metalloproteases ('zincins'), catalytic domain"/>
    <property type="match status" value="1"/>
</dbReference>
<gene>
    <name evidence="2" type="ORF">LUCI_4022</name>
</gene>
<reference evidence="2 3" key="1">
    <citation type="submission" date="2018-06" db="EMBL/GenBank/DDBJ databases">
        <authorList>
            <person name="Strepis N."/>
        </authorList>
    </citation>
    <scope>NUCLEOTIDE SEQUENCE [LARGE SCALE GENOMIC DNA]</scope>
    <source>
        <strain evidence="2">LUCI</strain>
    </source>
</reference>
<feature type="domain" description="YgjP-like metallopeptidase" evidence="1">
    <location>
        <begin position="22"/>
        <end position="231"/>
    </location>
</feature>
<dbReference type="AlphaFoldDB" id="A0A498RB79"/>
<dbReference type="PANTHER" id="PTHR30399:SF1">
    <property type="entry name" value="UTP PYROPHOSPHATASE"/>
    <property type="match status" value="1"/>
</dbReference>
<dbReference type="CDD" id="cd07344">
    <property type="entry name" value="M48_yhfN_like"/>
    <property type="match status" value="1"/>
</dbReference>
<dbReference type="RefSeq" id="WP_165866083.1">
    <property type="nucleotide sequence ID" value="NZ_UPPP01000094.1"/>
</dbReference>
<dbReference type="Proteomes" id="UP000277811">
    <property type="component" value="Unassembled WGS sequence"/>
</dbReference>
<protein>
    <recommendedName>
        <fullName evidence="1">YgjP-like metallopeptidase domain-containing protein</fullName>
    </recommendedName>
</protein>
<evidence type="ECO:0000313" key="3">
    <source>
        <dbReference type="Proteomes" id="UP000277811"/>
    </source>
</evidence>
<dbReference type="PANTHER" id="PTHR30399">
    <property type="entry name" value="UNCHARACTERIZED PROTEIN YGJP"/>
    <property type="match status" value="1"/>
</dbReference>
<name>A0A498RB79_9FIRM</name>
<dbReference type="InterPro" id="IPR002725">
    <property type="entry name" value="YgjP-like_metallopeptidase"/>
</dbReference>
<sequence>MPKICIANREITYSLIYNRKRKTIQIKVISPNQLSITAPGKISDLYVKQILQTKSQWIYKQITYMEKLTANPVNQSLTPGSALLYLGIPRILTVSPHITGKSSVNLTGNNLVVTLSNQEYETVRLEKVLKKWYLQSSAALLQEKTGYWSQKLGVSPKSICLKDQKTRWGSCSSLGTINYNWRIIMAPMEVIDYLVIHELCHLQVPNHSRQFWQLVYHFAPNFKRCREWLRHNGTLLTRIL</sequence>
<accession>A0A498RB79</accession>
<keyword evidence="3" id="KW-1185">Reference proteome</keyword>
<evidence type="ECO:0000313" key="2">
    <source>
        <dbReference type="EMBL" id="VBB08744.1"/>
    </source>
</evidence>
<proteinExistence type="predicted"/>
<dbReference type="Pfam" id="PF01863">
    <property type="entry name" value="YgjP-like"/>
    <property type="match status" value="1"/>
</dbReference>
<evidence type="ECO:0000259" key="1">
    <source>
        <dbReference type="Pfam" id="PF01863"/>
    </source>
</evidence>